<accession>A0A9D1G9C0</accession>
<evidence type="ECO:0000313" key="4">
    <source>
        <dbReference type="Proteomes" id="UP000886893"/>
    </source>
</evidence>
<evidence type="ECO:0000313" key="3">
    <source>
        <dbReference type="EMBL" id="HIT17133.1"/>
    </source>
</evidence>
<feature type="domain" description="Transposase IS4-like" evidence="1">
    <location>
        <begin position="141"/>
        <end position="286"/>
    </location>
</feature>
<name>A0A9D1G9C0_9FIRM</name>
<dbReference type="Pfam" id="PF01609">
    <property type="entry name" value="DDE_Tnp_1"/>
    <property type="match status" value="1"/>
</dbReference>
<dbReference type="PANTHER" id="PTHR35604:SF2">
    <property type="entry name" value="TRANSPOSASE INSH FOR INSERTION SEQUENCE ELEMENT IS5A-RELATED"/>
    <property type="match status" value="1"/>
</dbReference>
<dbReference type="Pfam" id="PF05598">
    <property type="entry name" value="DUF772"/>
    <property type="match status" value="1"/>
</dbReference>
<feature type="non-terminal residue" evidence="3">
    <location>
        <position position="289"/>
    </location>
</feature>
<dbReference type="InterPro" id="IPR008490">
    <property type="entry name" value="Transposase_InsH_N"/>
</dbReference>
<evidence type="ECO:0000259" key="1">
    <source>
        <dbReference type="Pfam" id="PF01609"/>
    </source>
</evidence>
<feature type="domain" description="Transposase InsH N-terminal" evidence="2">
    <location>
        <begin position="17"/>
        <end position="114"/>
    </location>
</feature>
<gene>
    <name evidence="3" type="ORF">IAD04_01975</name>
</gene>
<sequence length="289" mass="33700">MLTNNKNNTINEMQYVVLEDLVPQDHLIRKIDKAIDFEFIREKVKHLYSDTKGRPSIDPVVLFKIVFIQFMFGIKSMRQTIKEIEVNMAYRWFLRIGITEEVPHFSTFGKNYKRRFENSRIFEEIFDEILSKIAKAGLIKEETIFVDSTHIKAYANKRRIEEYKVKETTNKYVAALNKELNDIREQEGKEPIKEEEKKKIVSKTDPECGMFHKGEKEKQLAYSVQTACDKHGWITGCKIHPGNINDNNGGLEFLGEYIEKHPEVENIVMDAGYTGPLLLHELIKNGKKP</sequence>
<proteinExistence type="predicted"/>
<dbReference type="PANTHER" id="PTHR35604">
    <property type="entry name" value="TRANSPOSASE INSH FOR INSERTION SEQUENCE ELEMENT IS5A-RELATED"/>
    <property type="match status" value="1"/>
</dbReference>
<reference evidence="3" key="1">
    <citation type="submission" date="2020-10" db="EMBL/GenBank/DDBJ databases">
        <authorList>
            <person name="Gilroy R."/>
        </authorList>
    </citation>
    <scope>NUCLEOTIDE SEQUENCE</scope>
    <source>
        <strain evidence="3">14508</strain>
    </source>
</reference>
<dbReference type="GO" id="GO:0004803">
    <property type="term" value="F:transposase activity"/>
    <property type="evidence" value="ECO:0007669"/>
    <property type="project" value="InterPro"/>
</dbReference>
<protein>
    <submittedName>
        <fullName evidence="3">Transposase</fullName>
    </submittedName>
</protein>
<dbReference type="EMBL" id="DVKI01000060">
    <property type="protein sequence ID" value="HIT17133.1"/>
    <property type="molecule type" value="Genomic_DNA"/>
</dbReference>
<organism evidence="3 4">
    <name type="scientific">Candidatus Caccosoma faecigallinarum</name>
    <dbReference type="NCBI Taxonomy" id="2840720"/>
    <lineage>
        <taxon>Bacteria</taxon>
        <taxon>Bacillati</taxon>
        <taxon>Bacillota</taxon>
        <taxon>Bacillota incertae sedis</taxon>
        <taxon>Candidatus Caccosoma</taxon>
    </lineage>
</organism>
<dbReference type="InterPro" id="IPR002559">
    <property type="entry name" value="Transposase_11"/>
</dbReference>
<reference evidence="3" key="2">
    <citation type="journal article" date="2021" name="PeerJ">
        <title>Extensive microbial diversity within the chicken gut microbiome revealed by metagenomics and culture.</title>
        <authorList>
            <person name="Gilroy R."/>
            <person name="Ravi A."/>
            <person name="Getino M."/>
            <person name="Pursley I."/>
            <person name="Horton D.L."/>
            <person name="Alikhan N.F."/>
            <person name="Baker D."/>
            <person name="Gharbi K."/>
            <person name="Hall N."/>
            <person name="Watson M."/>
            <person name="Adriaenssens E.M."/>
            <person name="Foster-Nyarko E."/>
            <person name="Jarju S."/>
            <person name="Secka A."/>
            <person name="Antonio M."/>
            <person name="Oren A."/>
            <person name="Chaudhuri R.R."/>
            <person name="La Ragione R."/>
            <person name="Hildebrand F."/>
            <person name="Pallen M.J."/>
        </authorList>
    </citation>
    <scope>NUCLEOTIDE SEQUENCE</scope>
    <source>
        <strain evidence="3">14508</strain>
    </source>
</reference>
<evidence type="ECO:0000259" key="2">
    <source>
        <dbReference type="Pfam" id="PF05598"/>
    </source>
</evidence>
<dbReference type="GO" id="GO:0006313">
    <property type="term" value="P:DNA transposition"/>
    <property type="evidence" value="ECO:0007669"/>
    <property type="project" value="InterPro"/>
</dbReference>
<dbReference type="AlphaFoldDB" id="A0A9D1G9C0"/>
<dbReference type="GO" id="GO:0003677">
    <property type="term" value="F:DNA binding"/>
    <property type="evidence" value="ECO:0007669"/>
    <property type="project" value="InterPro"/>
</dbReference>
<dbReference type="Proteomes" id="UP000886893">
    <property type="component" value="Unassembled WGS sequence"/>
</dbReference>
<comment type="caution">
    <text evidence="3">The sequence shown here is derived from an EMBL/GenBank/DDBJ whole genome shotgun (WGS) entry which is preliminary data.</text>
</comment>